<dbReference type="OrthoDB" id="10044157at2759"/>
<dbReference type="EMBL" id="OC882136">
    <property type="protein sequence ID" value="CAD7642613.1"/>
    <property type="molecule type" value="Genomic_DNA"/>
</dbReference>
<name>A0A7R9LJ90_9ACAR</name>
<dbReference type="AlphaFoldDB" id="A0A7R9LJ90"/>
<dbReference type="Proteomes" id="UP000759131">
    <property type="component" value="Unassembled WGS sequence"/>
</dbReference>
<evidence type="ECO:0000313" key="3">
    <source>
        <dbReference type="Proteomes" id="UP000759131"/>
    </source>
</evidence>
<dbReference type="EMBL" id="CAJPIZ010027561">
    <property type="protein sequence ID" value="CAG2119282.1"/>
    <property type="molecule type" value="Genomic_DNA"/>
</dbReference>
<dbReference type="CDD" id="cd03457">
    <property type="entry name" value="intradiol_dioxygenase_like"/>
    <property type="match status" value="1"/>
</dbReference>
<gene>
    <name evidence="2" type="ORF">OSB1V03_LOCUS19231</name>
</gene>
<dbReference type="Pfam" id="PF00775">
    <property type="entry name" value="Dioxygenase_C"/>
    <property type="match status" value="1"/>
</dbReference>
<dbReference type="Gene3D" id="2.60.130.10">
    <property type="entry name" value="Aromatic compound dioxygenase"/>
    <property type="match status" value="1"/>
</dbReference>
<keyword evidence="3" id="KW-1185">Reference proteome</keyword>
<evidence type="ECO:0000313" key="2">
    <source>
        <dbReference type="EMBL" id="CAD7642613.1"/>
    </source>
</evidence>
<proteinExistence type="predicted"/>
<dbReference type="GO" id="GO:0008199">
    <property type="term" value="F:ferric iron binding"/>
    <property type="evidence" value="ECO:0007669"/>
    <property type="project" value="InterPro"/>
</dbReference>
<reference evidence="2" key="1">
    <citation type="submission" date="2020-11" db="EMBL/GenBank/DDBJ databases">
        <authorList>
            <person name="Tran Van P."/>
        </authorList>
    </citation>
    <scope>NUCLEOTIDE SEQUENCE</scope>
</reference>
<evidence type="ECO:0000259" key="1">
    <source>
        <dbReference type="Pfam" id="PF00775"/>
    </source>
</evidence>
<dbReference type="InterPro" id="IPR000627">
    <property type="entry name" value="Intradiol_dOase_C"/>
</dbReference>
<feature type="domain" description="Intradiol ring-cleavage dioxygenases" evidence="1">
    <location>
        <begin position="30"/>
        <end position="134"/>
    </location>
</feature>
<dbReference type="InterPro" id="IPR015889">
    <property type="entry name" value="Intradiol_dOase_core"/>
</dbReference>
<organism evidence="2">
    <name type="scientific">Medioppia subpectinata</name>
    <dbReference type="NCBI Taxonomy" id="1979941"/>
    <lineage>
        <taxon>Eukaryota</taxon>
        <taxon>Metazoa</taxon>
        <taxon>Ecdysozoa</taxon>
        <taxon>Arthropoda</taxon>
        <taxon>Chelicerata</taxon>
        <taxon>Arachnida</taxon>
        <taxon>Acari</taxon>
        <taxon>Acariformes</taxon>
        <taxon>Sarcoptiformes</taxon>
        <taxon>Oribatida</taxon>
        <taxon>Brachypylina</taxon>
        <taxon>Oppioidea</taxon>
        <taxon>Oppiidae</taxon>
        <taxon>Medioppia</taxon>
    </lineage>
</organism>
<sequence length="234" mass="27054">MLQTSLASDYCAKFGRHLLQHQCELTPEAIEGPYYLPLDLVRKDIREDRQGVPLTLKILLTNARTCEPLVNVSFDIWHCDALGVYSSYVNAIPNSDYHEPRTDNITFLRGRQYTNQNGIIRFKTIYPGWYGGRATHIHMQSHYGDRTIHTGQLYFHDTINNIMARLLPYNMSDMPRMKNEEDSEFMENKGVDTIINYIKPVDIKRIHKGLKGTIHIGLNPKAKSKFAYYGRTSK</sequence>
<dbReference type="PANTHER" id="PTHR34315">
    <property type="match status" value="1"/>
</dbReference>
<protein>
    <recommendedName>
        <fullName evidence="1">Intradiol ring-cleavage dioxygenases domain-containing protein</fullName>
    </recommendedName>
</protein>
<dbReference type="GO" id="GO:0016702">
    <property type="term" value="F:oxidoreductase activity, acting on single donors with incorporation of molecular oxygen, incorporation of two atoms of oxygen"/>
    <property type="evidence" value="ECO:0007669"/>
    <property type="project" value="InterPro"/>
</dbReference>
<dbReference type="SUPFAM" id="SSF49482">
    <property type="entry name" value="Aromatic compound dioxygenase"/>
    <property type="match status" value="1"/>
</dbReference>
<accession>A0A7R9LJ90</accession>
<dbReference type="PANTHER" id="PTHR34315:SF1">
    <property type="entry name" value="INTRADIOL RING-CLEAVAGE DIOXYGENASES DOMAIN-CONTAINING PROTEIN-RELATED"/>
    <property type="match status" value="1"/>
</dbReference>